<reference evidence="2" key="1">
    <citation type="journal article" date="2005" name="Proc. Natl. Acad. Sci. U.S.A.">
        <title>The psychrophilic lifestyle as revealed by the genome sequence of Colwellia psychrerythraea 34H through genomic and proteomic analyses.</title>
        <authorList>
            <person name="Methe B.A."/>
            <person name="Nelson K.E."/>
            <person name="Deming J.W."/>
            <person name="Momen B."/>
            <person name="Melamud E."/>
            <person name="Zhang X."/>
            <person name="Moult J."/>
            <person name="Madupu R."/>
            <person name="Nelson W.C."/>
            <person name="Dodson R.J."/>
            <person name="Brinkac L.M."/>
            <person name="Daugherty S.C."/>
            <person name="Durkin A.S."/>
            <person name="DeBoy R.T."/>
            <person name="Kolonay J.F."/>
            <person name="Sullivan S.A."/>
            <person name="Zhou L."/>
            <person name="Davidsen T.M."/>
            <person name="Wu M."/>
            <person name="Huston A.L."/>
            <person name="Lewis M."/>
            <person name="Weaver B."/>
            <person name="Weidman J.F."/>
            <person name="Khouri H."/>
            <person name="Utterback T.R."/>
            <person name="Feldblyum T.V."/>
            <person name="Fraser C.M."/>
        </authorList>
    </citation>
    <scope>NUCLEOTIDE SEQUENCE [LARGE SCALE GENOMIC DNA]</scope>
    <source>
        <strain evidence="2">34H</strain>
    </source>
</reference>
<dbReference type="Proteomes" id="UP000000547">
    <property type="component" value="Chromosome"/>
</dbReference>
<dbReference type="KEGG" id="cps:CPS_1615"/>
<name>Q485B2_COLP3</name>
<dbReference type="AlphaFoldDB" id="Q485B2"/>
<feature type="chain" id="PRO_5004234306" evidence="1">
    <location>
        <begin position="24"/>
        <end position="187"/>
    </location>
</feature>
<dbReference type="HOGENOM" id="CLU_1452129_0_0_6"/>
<evidence type="ECO:0000313" key="3">
    <source>
        <dbReference type="Proteomes" id="UP000000547"/>
    </source>
</evidence>
<gene>
    <name evidence="2" type="ordered locus">CPS_1615</name>
</gene>
<organism evidence="2 3">
    <name type="scientific">Colwellia psychrerythraea (strain 34H / ATCC BAA-681)</name>
    <name type="common">Vibrio psychroerythus</name>
    <dbReference type="NCBI Taxonomy" id="167879"/>
    <lineage>
        <taxon>Bacteria</taxon>
        <taxon>Pseudomonadati</taxon>
        <taxon>Pseudomonadota</taxon>
        <taxon>Gammaproteobacteria</taxon>
        <taxon>Alteromonadales</taxon>
        <taxon>Colwelliaceae</taxon>
        <taxon>Colwellia</taxon>
    </lineage>
</organism>
<dbReference type="EMBL" id="CP000083">
    <property type="protein sequence ID" value="AAZ28799.1"/>
    <property type="molecule type" value="Genomic_DNA"/>
</dbReference>
<feature type="signal peptide" evidence="1">
    <location>
        <begin position="1"/>
        <end position="23"/>
    </location>
</feature>
<evidence type="ECO:0000256" key="1">
    <source>
        <dbReference type="SAM" id="SignalP"/>
    </source>
</evidence>
<evidence type="ECO:0000313" key="2">
    <source>
        <dbReference type="EMBL" id="AAZ28799.1"/>
    </source>
</evidence>
<sequence length="187" mass="19436">MNIKSIALNVLLLTFGLTLNVNAQNNGGGKHFVLNLIGTGHQYQSTVPDIDGDGVDDDAICFDVALVNIKNQQIIGSATDCLASITPGDTGLALVGTSYFNLPSGTLITRGNTTVSPVLHDTITPKGQKMTHITGASGEGNAIIGGTGRFEYATGTARLSGMVDMTNFSGVDGDPISFDCIFVIDLD</sequence>
<protein>
    <submittedName>
        <fullName evidence="2">Uncharacterized protein</fullName>
    </submittedName>
</protein>
<proteinExistence type="predicted"/>
<dbReference type="RefSeq" id="WP_011042447.1">
    <property type="nucleotide sequence ID" value="NC_003910.7"/>
</dbReference>
<accession>Q485B2</accession>
<keyword evidence="1" id="KW-0732">Signal</keyword>